<reference evidence="1" key="1">
    <citation type="journal article" date="2011" name="Curr. Microbiol.">
        <title>Identification of up-regulated genes of Bacillus amyloliquefaciens B55 during the early stage of direct surface contact with rice R109 root.</title>
        <authorList>
            <person name="Liu J."/>
            <person name="He D."/>
            <person name="Ma X."/>
            <person name="Wu H."/>
            <person name="Gao X."/>
        </authorList>
    </citation>
    <scope>NUCLEOTIDE SEQUENCE</scope>
    <source>
        <strain evidence="1">B55</strain>
    </source>
</reference>
<accession>D0EV53</accession>
<proteinExistence type="evidence at transcript level"/>
<sequence>MIPFPITHNEPTLPRIRSLGGGFCFISRPYDSPLFNCYSLTEKLHFQLGTLIS</sequence>
<protein>
    <submittedName>
        <fullName evidence="1">Uncharacterized protein</fullName>
    </submittedName>
</protein>
<dbReference type="AlphaFoldDB" id="D0EV53"/>
<evidence type="ECO:0000313" key="1">
    <source>
        <dbReference type="EMBL" id="ACX50623.1"/>
    </source>
</evidence>
<dbReference type="EMBL" id="GQ891128">
    <property type="protein sequence ID" value="ACX50623.1"/>
    <property type="molecule type" value="mRNA"/>
</dbReference>
<name>D0EV53_BACAM</name>
<organism evidence="1">
    <name type="scientific">Bacillus amyloliquefaciens</name>
    <name type="common">Bacillus velezensis</name>
    <dbReference type="NCBI Taxonomy" id="1390"/>
    <lineage>
        <taxon>Bacteria</taxon>
        <taxon>Bacillati</taxon>
        <taxon>Bacillota</taxon>
        <taxon>Bacilli</taxon>
        <taxon>Bacillales</taxon>
        <taxon>Bacillaceae</taxon>
        <taxon>Bacillus</taxon>
        <taxon>Bacillus amyloliquefaciens group</taxon>
    </lineage>
</organism>